<evidence type="ECO:0000313" key="1">
    <source>
        <dbReference type="EMBL" id="CAJ1939936.1"/>
    </source>
</evidence>
<proteinExistence type="predicted"/>
<reference evidence="1" key="1">
    <citation type="submission" date="2023-10" db="EMBL/GenBank/DDBJ databases">
        <authorList>
            <person name="Domelevo Entfellner J.-B."/>
        </authorList>
    </citation>
    <scope>NUCLEOTIDE SEQUENCE</scope>
</reference>
<keyword evidence="2" id="KW-1185">Reference proteome</keyword>
<protein>
    <submittedName>
        <fullName evidence="1">Uncharacterized protein</fullName>
    </submittedName>
</protein>
<organism evidence="1 2">
    <name type="scientific">Sphenostylis stenocarpa</name>
    <dbReference type="NCBI Taxonomy" id="92480"/>
    <lineage>
        <taxon>Eukaryota</taxon>
        <taxon>Viridiplantae</taxon>
        <taxon>Streptophyta</taxon>
        <taxon>Embryophyta</taxon>
        <taxon>Tracheophyta</taxon>
        <taxon>Spermatophyta</taxon>
        <taxon>Magnoliopsida</taxon>
        <taxon>eudicotyledons</taxon>
        <taxon>Gunneridae</taxon>
        <taxon>Pentapetalae</taxon>
        <taxon>rosids</taxon>
        <taxon>fabids</taxon>
        <taxon>Fabales</taxon>
        <taxon>Fabaceae</taxon>
        <taxon>Papilionoideae</taxon>
        <taxon>50 kb inversion clade</taxon>
        <taxon>NPAAA clade</taxon>
        <taxon>indigoferoid/millettioid clade</taxon>
        <taxon>Phaseoleae</taxon>
        <taxon>Sphenostylis</taxon>
    </lineage>
</organism>
<sequence length="83" mass="8992">MALVSDFDELGRVIGRVRWRMVRKGFHNKLRHLAALVRCGGGFVARRFGHHRDGGGDGLGLAQYLKAGCASMALESARIVDGA</sequence>
<dbReference type="Proteomes" id="UP001189624">
    <property type="component" value="Chromosome 3"/>
</dbReference>
<evidence type="ECO:0000313" key="2">
    <source>
        <dbReference type="Proteomes" id="UP001189624"/>
    </source>
</evidence>
<dbReference type="EMBL" id="OY731400">
    <property type="protein sequence ID" value="CAJ1939936.1"/>
    <property type="molecule type" value="Genomic_DNA"/>
</dbReference>
<name>A0AA86VFN6_9FABA</name>
<dbReference type="AlphaFoldDB" id="A0AA86VFN6"/>
<dbReference type="Gramene" id="rna-AYBTSS11_LOCUS9427">
    <property type="protein sequence ID" value="CAJ1939936.1"/>
    <property type="gene ID" value="gene-AYBTSS11_LOCUS9427"/>
</dbReference>
<accession>A0AA86VFN6</accession>
<gene>
    <name evidence="1" type="ORF">AYBTSS11_LOCUS9427</name>
</gene>